<dbReference type="GO" id="GO:0005840">
    <property type="term" value="C:ribosome"/>
    <property type="evidence" value="ECO:0007669"/>
    <property type="project" value="UniProtKB-KW"/>
</dbReference>
<keyword evidence="5" id="KW-0689">Ribosomal protein</keyword>
<accession>A0AAW1K0W9</accession>
<comment type="caution">
    <text evidence="5">The sequence shown here is derived from an EMBL/GenBank/DDBJ whole genome shotgun (WGS) entry which is preliminary data.</text>
</comment>
<dbReference type="GO" id="GO:0004591">
    <property type="term" value="F:oxoglutarate dehydrogenase (succinyl-transferring) activity"/>
    <property type="evidence" value="ECO:0007669"/>
    <property type="project" value="TreeGrafter"/>
</dbReference>
<dbReference type="InterPro" id="IPR020373">
    <property type="entry name" value="Kgd4/YMR-31"/>
</dbReference>
<comment type="subcellular location">
    <subcellularLocation>
        <location evidence="1">Mitochondrion</location>
    </subcellularLocation>
</comment>
<sequence>MFRKGAKSNSITSGPGPIEEDNRDLPKRFHRQYLQQDEIDFVNSGGASKYDVIPKKTKKDSKDKGAKQDTAAVQKIDDSKGPLDEENLDVPKRYQRQLLQQVEVDLVNTGGASQYDVVLKAGNKKAPTGGQAKRKK</sequence>
<dbReference type="PANTHER" id="PTHR31601:SF2">
    <property type="entry name" value="ALPHA-KETOGLUTARATE DEHYDROGENASE COMPONENT 4"/>
    <property type="match status" value="1"/>
</dbReference>
<feature type="region of interest" description="Disordered" evidence="4">
    <location>
        <begin position="1"/>
        <end position="28"/>
    </location>
</feature>
<comment type="similarity">
    <text evidence="3">Belongs to the alpha-ketoglutarate dehydrogenase component 4 family.</text>
</comment>
<dbReference type="Proteomes" id="UP001458880">
    <property type="component" value="Unassembled WGS sequence"/>
</dbReference>
<dbReference type="PANTHER" id="PTHR31601">
    <property type="entry name" value="28S RIBOSOMAL PROTEIN S36, MITOCHONDRIAL"/>
    <property type="match status" value="1"/>
</dbReference>
<dbReference type="EMBL" id="JASPKY010000287">
    <property type="protein sequence ID" value="KAK9710877.1"/>
    <property type="molecule type" value="Genomic_DNA"/>
</dbReference>
<evidence type="ECO:0000256" key="2">
    <source>
        <dbReference type="ARBA" id="ARBA00023128"/>
    </source>
</evidence>
<keyword evidence="5" id="KW-0687">Ribonucleoprotein</keyword>
<organism evidence="5 6">
    <name type="scientific">Popillia japonica</name>
    <name type="common">Japanese beetle</name>
    <dbReference type="NCBI Taxonomy" id="7064"/>
    <lineage>
        <taxon>Eukaryota</taxon>
        <taxon>Metazoa</taxon>
        <taxon>Ecdysozoa</taxon>
        <taxon>Arthropoda</taxon>
        <taxon>Hexapoda</taxon>
        <taxon>Insecta</taxon>
        <taxon>Pterygota</taxon>
        <taxon>Neoptera</taxon>
        <taxon>Endopterygota</taxon>
        <taxon>Coleoptera</taxon>
        <taxon>Polyphaga</taxon>
        <taxon>Scarabaeiformia</taxon>
        <taxon>Scarabaeidae</taxon>
        <taxon>Rutelinae</taxon>
        <taxon>Popillia</taxon>
    </lineage>
</organism>
<dbReference type="AlphaFoldDB" id="A0AAW1K0W9"/>
<gene>
    <name evidence="5" type="ORF">QE152_g25773</name>
</gene>
<keyword evidence="6" id="KW-1185">Reference proteome</keyword>
<protein>
    <submittedName>
        <fullName evidence="5">Ribosomal protein S36, mitochondrial</fullName>
    </submittedName>
</protein>
<evidence type="ECO:0000256" key="1">
    <source>
        <dbReference type="ARBA" id="ARBA00004173"/>
    </source>
</evidence>
<dbReference type="GO" id="GO:0005739">
    <property type="term" value="C:mitochondrion"/>
    <property type="evidence" value="ECO:0007669"/>
    <property type="project" value="UniProtKB-SubCell"/>
</dbReference>
<dbReference type="Pfam" id="PF10937">
    <property type="entry name" value="Kgd4-YMR31"/>
    <property type="match status" value="2"/>
</dbReference>
<reference evidence="5 6" key="1">
    <citation type="journal article" date="2024" name="BMC Genomics">
        <title>De novo assembly and annotation of Popillia japonica's genome with initial clues to its potential as an invasive pest.</title>
        <authorList>
            <person name="Cucini C."/>
            <person name="Boschi S."/>
            <person name="Funari R."/>
            <person name="Cardaioli E."/>
            <person name="Iannotti N."/>
            <person name="Marturano G."/>
            <person name="Paoli F."/>
            <person name="Bruttini M."/>
            <person name="Carapelli A."/>
            <person name="Frati F."/>
            <person name="Nardi F."/>
        </authorList>
    </citation>
    <scope>NUCLEOTIDE SEQUENCE [LARGE SCALE GENOMIC DNA]</scope>
    <source>
        <strain evidence="5">DMR45628</strain>
    </source>
</reference>
<dbReference type="GO" id="GO:0006103">
    <property type="term" value="P:2-oxoglutarate metabolic process"/>
    <property type="evidence" value="ECO:0007669"/>
    <property type="project" value="InterPro"/>
</dbReference>
<evidence type="ECO:0000256" key="3">
    <source>
        <dbReference type="ARBA" id="ARBA00043970"/>
    </source>
</evidence>
<evidence type="ECO:0000313" key="6">
    <source>
        <dbReference type="Proteomes" id="UP001458880"/>
    </source>
</evidence>
<feature type="region of interest" description="Disordered" evidence="4">
    <location>
        <begin position="45"/>
        <end position="88"/>
    </location>
</feature>
<keyword evidence="2" id="KW-0496">Mitochondrion</keyword>
<evidence type="ECO:0000256" key="4">
    <source>
        <dbReference type="SAM" id="MobiDB-lite"/>
    </source>
</evidence>
<name>A0AAW1K0W9_POPJA</name>
<evidence type="ECO:0000313" key="5">
    <source>
        <dbReference type="EMBL" id="KAK9710877.1"/>
    </source>
</evidence>
<proteinExistence type="inferred from homology"/>